<dbReference type="SUPFAM" id="SSF52743">
    <property type="entry name" value="Subtilisin-like"/>
    <property type="match status" value="1"/>
</dbReference>
<dbReference type="EMBL" id="JARPOI010000002">
    <property type="protein sequence ID" value="KAJ9186756.1"/>
    <property type="molecule type" value="Genomic_DNA"/>
</dbReference>
<evidence type="ECO:0000259" key="12">
    <source>
        <dbReference type="Pfam" id="PF17766"/>
    </source>
</evidence>
<dbReference type="Gene3D" id="3.40.50.200">
    <property type="entry name" value="Peptidase S8/S53 domain"/>
    <property type="match status" value="1"/>
</dbReference>
<name>A0ABQ9N557_HEVBR</name>
<dbReference type="InterPro" id="IPR036852">
    <property type="entry name" value="Peptidase_S8/S53_dom_sf"/>
</dbReference>
<feature type="chain" id="PRO_5046104829" description="Subtilisin-like protease SBT1.9" evidence="9">
    <location>
        <begin position="20"/>
        <end position="767"/>
    </location>
</feature>
<proteinExistence type="inferred from homology"/>
<evidence type="ECO:0000256" key="7">
    <source>
        <dbReference type="ARBA" id="ARBA00022825"/>
    </source>
</evidence>
<feature type="domain" description="Subtilisin-like protease fibronectin type-III" evidence="12">
    <location>
        <begin position="659"/>
        <end position="761"/>
    </location>
</feature>
<evidence type="ECO:0000256" key="6">
    <source>
        <dbReference type="ARBA" id="ARBA00022801"/>
    </source>
</evidence>
<keyword evidence="7 8" id="KW-0720">Serine protease</keyword>
<evidence type="ECO:0000256" key="9">
    <source>
        <dbReference type="SAM" id="SignalP"/>
    </source>
</evidence>
<dbReference type="Pfam" id="PF05922">
    <property type="entry name" value="Inhibitor_I9"/>
    <property type="match status" value="1"/>
</dbReference>
<dbReference type="InterPro" id="IPR000209">
    <property type="entry name" value="Peptidase_S8/S53_dom"/>
</dbReference>
<dbReference type="Gene3D" id="2.60.40.2310">
    <property type="match status" value="1"/>
</dbReference>
<dbReference type="Gene3D" id="3.30.70.80">
    <property type="entry name" value="Peptidase S8 propeptide/proteinase inhibitor I9"/>
    <property type="match status" value="1"/>
</dbReference>
<dbReference type="InterPro" id="IPR041469">
    <property type="entry name" value="Subtilisin-like_FN3"/>
</dbReference>
<dbReference type="Proteomes" id="UP001174677">
    <property type="component" value="Chromosome 2"/>
</dbReference>
<feature type="domain" description="Inhibitor I9" evidence="11">
    <location>
        <begin position="31"/>
        <end position="117"/>
    </location>
</feature>
<comment type="subcellular location">
    <subcellularLocation>
        <location evidence="1">Secreted</location>
    </subcellularLocation>
</comment>
<keyword evidence="3" id="KW-0964">Secreted</keyword>
<protein>
    <recommendedName>
        <fullName evidence="15">Subtilisin-like protease SBT1.9</fullName>
    </recommendedName>
</protein>
<evidence type="ECO:0000256" key="4">
    <source>
        <dbReference type="ARBA" id="ARBA00022670"/>
    </source>
</evidence>
<reference evidence="13" key="1">
    <citation type="journal article" date="2023" name="Plant Biotechnol. J.">
        <title>Chromosome-level wild Hevea brasiliensis genome provides new tools for genomic-assisted breeding and valuable loci to elevate rubber yield.</title>
        <authorList>
            <person name="Cheng H."/>
            <person name="Song X."/>
            <person name="Hu Y."/>
            <person name="Wu T."/>
            <person name="Yang Q."/>
            <person name="An Z."/>
            <person name="Feng S."/>
            <person name="Deng Z."/>
            <person name="Wu W."/>
            <person name="Zeng X."/>
            <person name="Tu M."/>
            <person name="Wang X."/>
            <person name="Huang H."/>
        </authorList>
    </citation>
    <scope>NUCLEOTIDE SEQUENCE</scope>
    <source>
        <strain evidence="13">MT/VB/25A 57/8</strain>
    </source>
</reference>
<comment type="caution">
    <text evidence="13">The sequence shown here is derived from an EMBL/GenBank/DDBJ whole genome shotgun (WGS) entry which is preliminary data.</text>
</comment>
<feature type="active site" description="Charge relay system" evidence="8">
    <location>
        <position position="545"/>
    </location>
</feature>
<dbReference type="InterPro" id="IPR015500">
    <property type="entry name" value="Peptidase_S8_subtilisin-rel"/>
</dbReference>
<feature type="signal peptide" evidence="9">
    <location>
        <begin position="1"/>
        <end position="19"/>
    </location>
</feature>
<evidence type="ECO:0000256" key="5">
    <source>
        <dbReference type="ARBA" id="ARBA00022729"/>
    </source>
</evidence>
<dbReference type="Pfam" id="PF00082">
    <property type="entry name" value="Peptidase_S8"/>
    <property type="match status" value="1"/>
</dbReference>
<evidence type="ECO:0000256" key="1">
    <source>
        <dbReference type="ARBA" id="ARBA00004613"/>
    </source>
</evidence>
<dbReference type="PROSITE" id="PS51892">
    <property type="entry name" value="SUBTILASE"/>
    <property type="match status" value="1"/>
</dbReference>
<evidence type="ECO:0000256" key="3">
    <source>
        <dbReference type="ARBA" id="ARBA00022525"/>
    </source>
</evidence>
<dbReference type="PROSITE" id="PS00138">
    <property type="entry name" value="SUBTILASE_SER"/>
    <property type="match status" value="1"/>
</dbReference>
<organism evidence="13 14">
    <name type="scientific">Hevea brasiliensis</name>
    <name type="common">Para rubber tree</name>
    <name type="synonym">Siphonia brasiliensis</name>
    <dbReference type="NCBI Taxonomy" id="3981"/>
    <lineage>
        <taxon>Eukaryota</taxon>
        <taxon>Viridiplantae</taxon>
        <taxon>Streptophyta</taxon>
        <taxon>Embryophyta</taxon>
        <taxon>Tracheophyta</taxon>
        <taxon>Spermatophyta</taxon>
        <taxon>Magnoliopsida</taxon>
        <taxon>eudicotyledons</taxon>
        <taxon>Gunneridae</taxon>
        <taxon>Pentapetalae</taxon>
        <taxon>rosids</taxon>
        <taxon>fabids</taxon>
        <taxon>Malpighiales</taxon>
        <taxon>Euphorbiaceae</taxon>
        <taxon>Crotonoideae</taxon>
        <taxon>Micrandreae</taxon>
        <taxon>Hevea</taxon>
    </lineage>
</organism>
<accession>A0ABQ9N557</accession>
<keyword evidence="14" id="KW-1185">Reference proteome</keyword>
<sequence>MKMHFLFLFFLACPCFFSARPATSTSVETATYIVHMDKSLMPKTFSSHQEWYSSIFNSLKSTNNSVSSSHNDRSLPSSFVYSYDNVVHGFAAVLYSTQLETLRNSPGFVSAYKDKMATVDTTHTYQFLSLNPSTGLWPASNFGDDVIIGVIDSGVWPESRSYSDDGMTVVPSRWKGICEDGEEFNSSMCNSKLIGARYFNKGVSAANPGIKIVMNSPRDINGHGTHTSSTAAGYYVQDATFFGYATGTARGMAPQARVAMYKVSWQEGVYASDVLAGVGQAIADGVDVISISLGFDEMPLYEDPIAIASFAAMEKGVVVSSSAGNAGPDLGTLHNGIPWLLTVAASTIDRSFTGTLTLGNGQTIIGWTLFPANALVDNLPLVYNKTFSACNSTILLSQAPDDAIILCDDIGVVFGQINAIAASPYVAGTIFISNDPILFESGRVYSPSVVISPSDAQAVIKYATTDGKASASMKFQQTILGTKPAPAAAVYTSRGPSPSYPYILKPDIMAPGSLVLASGVPNSHAAEIGSNIYLPSDFTMKSGTSMACPHASGVAALLKGAHPEWSPAAIRSAMMTTANPFDNTQNPIRDNGDEKLAYASPLAMGAGQIDPNRALDPGLIYDAIPQDYVNLLCSMNYTKKQILAITRSNSYDCSNPSSDLNYPSFITLYDNETRSVLVQKFHRTLTNVGEDAATYIAKVTAPKGSIVIVSPTILVFGKKYDKQSYSLTIKYRRNKKMRVQFGSLVWTEENGVHTVRSPIAISPLVIN</sequence>
<evidence type="ECO:0000259" key="11">
    <source>
        <dbReference type="Pfam" id="PF05922"/>
    </source>
</evidence>
<evidence type="ECO:0000313" key="13">
    <source>
        <dbReference type="EMBL" id="KAJ9186756.1"/>
    </source>
</evidence>
<dbReference type="InterPro" id="IPR037045">
    <property type="entry name" value="S8pro/Inhibitor_I9_sf"/>
</dbReference>
<dbReference type="PANTHER" id="PTHR10795">
    <property type="entry name" value="PROPROTEIN CONVERTASE SUBTILISIN/KEXIN"/>
    <property type="match status" value="1"/>
</dbReference>
<evidence type="ECO:0000256" key="2">
    <source>
        <dbReference type="ARBA" id="ARBA00011073"/>
    </source>
</evidence>
<dbReference type="InterPro" id="IPR045051">
    <property type="entry name" value="SBT"/>
</dbReference>
<keyword evidence="6 8" id="KW-0378">Hydrolase</keyword>
<keyword evidence="5 9" id="KW-0732">Signal</keyword>
<keyword evidence="4 8" id="KW-0645">Protease</keyword>
<feature type="active site" description="Charge relay system" evidence="8">
    <location>
        <position position="152"/>
    </location>
</feature>
<gene>
    <name evidence="13" type="ORF">P3X46_002294</name>
</gene>
<feature type="active site" description="Charge relay system" evidence="8">
    <location>
        <position position="223"/>
    </location>
</feature>
<evidence type="ECO:0000259" key="10">
    <source>
        <dbReference type="Pfam" id="PF00082"/>
    </source>
</evidence>
<evidence type="ECO:0008006" key="15">
    <source>
        <dbReference type="Google" id="ProtNLM"/>
    </source>
</evidence>
<evidence type="ECO:0000256" key="8">
    <source>
        <dbReference type="PROSITE-ProRule" id="PRU01240"/>
    </source>
</evidence>
<dbReference type="PRINTS" id="PR00723">
    <property type="entry name" value="SUBTILISIN"/>
</dbReference>
<dbReference type="InterPro" id="IPR010259">
    <property type="entry name" value="S8pro/Inhibitor_I9"/>
</dbReference>
<dbReference type="InterPro" id="IPR034197">
    <property type="entry name" value="Peptidases_S8_3"/>
</dbReference>
<evidence type="ECO:0000313" key="14">
    <source>
        <dbReference type="Proteomes" id="UP001174677"/>
    </source>
</evidence>
<comment type="similarity">
    <text evidence="2 8">Belongs to the peptidase S8 family.</text>
</comment>
<feature type="domain" description="Peptidase S8/S53" evidence="10">
    <location>
        <begin position="143"/>
        <end position="584"/>
    </location>
</feature>
<dbReference type="Pfam" id="PF17766">
    <property type="entry name" value="fn3_6"/>
    <property type="match status" value="1"/>
</dbReference>
<dbReference type="Gene3D" id="3.50.30.30">
    <property type="match status" value="1"/>
</dbReference>
<dbReference type="CDD" id="cd04852">
    <property type="entry name" value="Peptidases_S8_3"/>
    <property type="match status" value="1"/>
</dbReference>
<dbReference type="InterPro" id="IPR023828">
    <property type="entry name" value="Peptidase_S8_Ser-AS"/>
</dbReference>